<evidence type="ECO:0008006" key="3">
    <source>
        <dbReference type="Google" id="ProtNLM"/>
    </source>
</evidence>
<dbReference type="Proteomes" id="UP001519504">
    <property type="component" value="Unassembled WGS sequence"/>
</dbReference>
<accession>A0ABS5QYF6</accession>
<protein>
    <recommendedName>
        <fullName evidence="3">AbrB family transcriptional regulator</fullName>
    </recommendedName>
</protein>
<dbReference type="RefSeq" id="WP_213808505.1">
    <property type="nucleotide sequence ID" value="NZ_JAAMFK010000001.1"/>
</dbReference>
<reference evidence="1 2" key="1">
    <citation type="submission" date="2020-02" db="EMBL/GenBank/DDBJ databases">
        <title>Fructobacillus sp. isolated from paper mulberry of Taiwan.</title>
        <authorList>
            <person name="Lin S.-T."/>
        </authorList>
    </citation>
    <scope>NUCLEOTIDE SEQUENCE [LARGE SCALE GENOMIC DNA]</scope>
    <source>
        <strain evidence="1 2">M2-14</strain>
    </source>
</reference>
<name>A0ABS5QYF6_9LACO</name>
<gene>
    <name evidence="1" type="ORF">G6R29_01060</name>
</gene>
<sequence>MTVTTLHEHGDVYSLTLPEAMGLSDGQQYAVFQEDNGTIILSPKQPNKFEGAAAGSEAESDTEYAYAALEFGV</sequence>
<dbReference type="EMBL" id="JAAMFK010000001">
    <property type="protein sequence ID" value="MBS9338223.1"/>
    <property type="molecule type" value="Genomic_DNA"/>
</dbReference>
<comment type="caution">
    <text evidence="1">The sequence shown here is derived from an EMBL/GenBank/DDBJ whole genome shotgun (WGS) entry which is preliminary data.</text>
</comment>
<proteinExistence type="predicted"/>
<organism evidence="1 2">
    <name type="scientific">Fructobacillus broussonetiae</name>
    <dbReference type="NCBI Taxonomy" id="2713173"/>
    <lineage>
        <taxon>Bacteria</taxon>
        <taxon>Bacillati</taxon>
        <taxon>Bacillota</taxon>
        <taxon>Bacilli</taxon>
        <taxon>Lactobacillales</taxon>
        <taxon>Lactobacillaceae</taxon>
        <taxon>Fructobacillus</taxon>
    </lineage>
</organism>
<keyword evidence="2" id="KW-1185">Reference proteome</keyword>
<evidence type="ECO:0000313" key="1">
    <source>
        <dbReference type="EMBL" id="MBS9338223.1"/>
    </source>
</evidence>
<evidence type="ECO:0000313" key="2">
    <source>
        <dbReference type="Proteomes" id="UP001519504"/>
    </source>
</evidence>